<evidence type="ECO:0000256" key="1">
    <source>
        <dbReference type="SAM" id="SignalP"/>
    </source>
</evidence>
<sequence length="505" mass="53705">MKKQLNFSLGLALCLMVVGFSSCEDGSDPIETNPGNPPMVDLTVLGEGNQLLFFEGGEISVPANSISITGLGSGERMLSIDYRPATGQLYGVSSASRLYLINENSGLATPLGSQAFSPAIEGSLVSLDFNPTVDRIRLVTEQGQNLRLHPELGTVVAVDGRINGGMNPMISGAAYTNSVSGATSTVLYDIDLTQDKLYMQMPPNDGGLVEVGNLGVDFDGPTSFDINPDNSIALAVSKPMNEEFRLYQINLESGQATWVGRFSQSVLGIALKTNPIAYGADAQGRLYRFNPMSNDMSMVDFQGLEMGEEVVGLDYRPVNGQLLAVTNRSQLYSVNPSNGTLTKIGMPFSPMIDGMKVGFDFNPTVDRIRLVTENGQNLRLHPDLGTVVAVDGMLNPGMPQVDAAAYTNSFAGTTSTVLYVIDYATDMVYQQAPPNDGVLVPVGSLGIDVLDGNGFDIGGTSDMAYGVFRVGSNVGVYSINLTTGRATKVRDLNFNPTAMALGLGF</sequence>
<keyword evidence="1" id="KW-0732">Signal</keyword>
<comment type="caution">
    <text evidence="3">The sequence shown here is derived from an EMBL/GenBank/DDBJ whole genome shotgun (WGS) entry which is preliminary data.</text>
</comment>
<dbReference type="Proteomes" id="UP001338309">
    <property type="component" value="Unassembled WGS sequence"/>
</dbReference>
<accession>A0ABQ6PLK5</accession>
<dbReference type="Pfam" id="PF14339">
    <property type="entry name" value="DUF4394"/>
    <property type="match status" value="2"/>
</dbReference>
<dbReference type="RefSeq" id="WP_338222530.1">
    <property type="nucleotide sequence ID" value="NZ_BTPD01000001.1"/>
</dbReference>
<dbReference type="PROSITE" id="PS51257">
    <property type="entry name" value="PROKAR_LIPOPROTEIN"/>
    <property type="match status" value="1"/>
</dbReference>
<organism evidence="3 4">
    <name type="scientific">Algoriphagus confluentis</name>
    <dbReference type="NCBI Taxonomy" id="1697556"/>
    <lineage>
        <taxon>Bacteria</taxon>
        <taxon>Pseudomonadati</taxon>
        <taxon>Bacteroidota</taxon>
        <taxon>Cytophagia</taxon>
        <taxon>Cytophagales</taxon>
        <taxon>Cyclobacteriaceae</taxon>
        <taxon>Algoriphagus</taxon>
    </lineage>
</organism>
<proteinExistence type="predicted"/>
<feature type="domain" description="DUF4394" evidence="2">
    <location>
        <begin position="287"/>
        <end position="497"/>
    </location>
</feature>
<feature type="domain" description="DUF4394" evidence="2">
    <location>
        <begin position="51"/>
        <end position="270"/>
    </location>
</feature>
<gene>
    <name evidence="3" type="ORF">Aconfl_03690</name>
</gene>
<protein>
    <recommendedName>
        <fullName evidence="2">DUF4394 domain-containing protein</fullName>
    </recommendedName>
</protein>
<dbReference type="EMBL" id="BTPD01000001">
    <property type="protein sequence ID" value="GMQ27727.1"/>
    <property type="molecule type" value="Genomic_DNA"/>
</dbReference>
<feature type="chain" id="PRO_5047046675" description="DUF4394 domain-containing protein" evidence="1">
    <location>
        <begin position="24"/>
        <end position="505"/>
    </location>
</feature>
<dbReference type="InterPro" id="IPR025507">
    <property type="entry name" value="DUF4394"/>
</dbReference>
<evidence type="ECO:0000313" key="3">
    <source>
        <dbReference type="EMBL" id="GMQ27727.1"/>
    </source>
</evidence>
<name>A0ABQ6PLK5_9BACT</name>
<keyword evidence="4" id="KW-1185">Reference proteome</keyword>
<dbReference type="SUPFAM" id="SSF69322">
    <property type="entry name" value="Tricorn protease domain 2"/>
    <property type="match status" value="1"/>
</dbReference>
<evidence type="ECO:0000259" key="2">
    <source>
        <dbReference type="Pfam" id="PF14339"/>
    </source>
</evidence>
<reference evidence="3 4" key="1">
    <citation type="submission" date="2023-08" db="EMBL/GenBank/DDBJ databases">
        <title>Draft genome sequence of Algoriphagus confluentis.</title>
        <authorList>
            <person name="Takatani N."/>
            <person name="Hosokawa M."/>
            <person name="Sawabe T."/>
        </authorList>
    </citation>
    <scope>NUCLEOTIDE SEQUENCE [LARGE SCALE GENOMIC DNA]</scope>
    <source>
        <strain evidence="3 4">NBRC 111222</strain>
    </source>
</reference>
<evidence type="ECO:0000313" key="4">
    <source>
        <dbReference type="Proteomes" id="UP001338309"/>
    </source>
</evidence>
<feature type="signal peptide" evidence="1">
    <location>
        <begin position="1"/>
        <end position="23"/>
    </location>
</feature>